<dbReference type="EMBL" id="JBHGVX010000004">
    <property type="protein sequence ID" value="KAL1796978.1"/>
    <property type="molecule type" value="Genomic_DNA"/>
</dbReference>
<dbReference type="InterPro" id="IPR029033">
    <property type="entry name" value="His_PPase_superfam"/>
</dbReference>
<dbReference type="PANTHER" id="PTHR20963:SF14">
    <property type="entry name" value="ACID PHOSPHATASE, PUTATIVE-RELATED"/>
    <property type="match status" value="1"/>
</dbReference>
<feature type="compositionally biased region" description="Polar residues" evidence="3">
    <location>
        <begin position="12"/>
        <end position="30"/>
    </location>
</feature>
<feature type="compositionally biased region" description="Low complexity" evidence="3">
    <location>
        <begin position="66"/>
        <end position="84"/>
    </location>
</feature>
<dbReference type="RefSeq" id="XP_069307562.1">
    <property type="nucleotide sequence ID" value="XM_069451732.1"/>
</dbReference>
<accession>A0ABR3ULQ5</accession>
<keyword evidence="1" id="KW-0378">Hydrolase</keyword>
<dbReference type="CDD" id="cd07061">
    <property type="entry name" value="HP_HAP_like"/>
    <property type="match status" value="1"/>
</dbReference>
<evidence type="ECO:0000256" key="3">
    <source>
        <dbReference type="SAM" id="MobiDB-lite"/>
    </source>
</evidence>
<evidence type="ECO:0000313" key="5">
    <source>
        <dbReference type="Proteomes" id="UP001578633"/>
    </source>
</evidence>
<protein>
    <submittedName>
        <fullName evidence="4">Uncharacterized protein</fullName>
    </submittedName>
</protein>
<evidence type="ECO:0000313" key="4">
    <source>
        <dbReference type="EMBL" id="KAL1796978.1"/>
    </source>
</evidence>
<organism evidence="4 5">
    <name type="scientific">Alternaria dauci</name>
    <dbReference type="NCBI Taxonomy" id="48095"/>
    <lineage>
        <taxon>Eukaryota</taxon>
        <taxon>Fungi</taxon>
        <taxon>Dikarya</taxon>
        <taxon>Ascomycota</taxon>
        <taxon>Pezizomycotina</taxon>
        <taxon>Dothideomycetes</taxon>
        <taxon>Pleosporomycetidae</taxon>
        <taxon>Pleosporales</taxon>
        <taxon>Pleosporineae</taxon>
        <taxon>Pleosporaceae</taxon>
        <taxon>Alternaria</taxon>
        <taxon>Alternaria sect. Porri</taxon>
    </lineage>
</organism>
<evidence type="ECO:0000256" key="1">
    <source>
        <dbReference type="ARBA" id="ARBA00022801"/>
    </source>
</evidence>
<keyword evidence="5" id="KW-1185">Reference proteome</keyword>
<gene>
    <name evidence="4" type="ORF">ACET3X_005518</name>
</gene>
<comment type="caution">
    <text evidence="4">The sequence shown here is derived from an EMBL/GenBank/DDBJ whole genome shotgun (WGS) entry which is preliminary data.</text>
</comment>
<dbReference type="PANTHER" id="PTHR20963">
    <property type="entry name" value="MULTIPLE INOSITOL POLYPHOSPHATE PHOSPHATASE-RELATED"/>
    <property type="match status" value="1"/>
</dbReference>
<feature type="compositionally biased region" description="Basic and acidic residues" evidence="3">
    <location>
        <begin position="113"/>
        <end position="124"/>
    </location>
</feature>
<dbReference type="Proteomes" id="UP001578633">
    <property type="component" value="Chromosome 4"/>
</dbReference>
<feature type="coiled-coil region" evidence="2">
    <location>
        <begin position="409"/>
        <end position="443"/>
    </location>
</feature>
<feature type="compositionally biased region" description="Low complexity" evidence="3">
    <location>
        <begin position="31"/>
        <end position="43"/>
    </location>
</feature>
<dbReference type="GeneID" id="96085840"/>
<sequence>MWAPNRVHPTAKRTSSVHSIVPFQSGSRPVSMSSPQMQRQSRSYESDNYSDLGSEDEQPFTRRPQDTSMSAMSQMQMQRQQLNSTASPVPQKPGNDVSYGVSANRPQYQDQRTFVERPVDDDATSRSSTLDGNEEDVPYPPKKSLENSAIKMSLTEQEPVSPAPAPHIPGPLESQLAALMSKLVYIEQANPIITVKPEEYEQTVARLKALEEEKKLWWKRHEAIWSLRDEDVENNIKIRGLLASCRRELEATKALRDEDLVNVQIVRSKLAEKTREVERLHAQAGRTSPSRARVGSFLERRDTTDLFTAAKVAALEQRALELEKRNSDLVAQLGMSGGGSIDDLNRATAHQAWKGTVADLESTIKAKDAEIARLRGQGAATGSGQMDWYRIEALLEEHSSYRESIGGKLQALRSEKEGLMRDLHRKENECQVLELRVQTLQRRANVVDIVGCFVQYLKADHVSLLFQAAYSFDPLQHLAGIAPYFEDPRLDPKPPQGCNVTRASYLIRHAAIYANDFDYEEYIEPFTDKLKNTTADWRSAGPLSFLSKWETPISDEELEDLTTVGRLESYKLGVDVRLRYPTFKDPERVWTSTAERTELSASSFIDGLVAESNNTERVSVREDAARGADSLTPYKGCPKYSSSYGSEQSSQYQEIYTKPIAERFNAYAPAFNFTADDIVGMQQLCGYETVIRGSSPFCSLDLFSQDEWLSFEYMNDIMYFYNTGYGSAQLSGALGLPWLNASAVEMLADEADQDLYVSFTHRELPPTVIVAMGLYNNSADTGLNNPNATMPLDRPNHARAWRSSRILPFLSNIAIEKMTCDSYGYSADEYFRVLVNKDAQPLSCADGPGESCSKTAFQDFIQERAALFGGFTEECQPEYSNSTDILTLYN</sequence>
<evidence type="ECO:0000256" key="2">
    <source>
        <dbReference type="SAM" id="Coils"/>
    </source>
</evidence>
<dbReference type="InterPro" id="IPR000560">
    <property type="entry name" value="His_Pase_clade-2"/>
</dbReference>
<feature type="region of interest" description="Disordered" evidence="3">
    <location>
        <begin position="1"/>
        <end position="144"/>
    </location>
</feature>
<proteinExistence type="predicted"/>
<reference evidence="4 5" key="1">
    <citation type="submission" date="2024-09" db="EMBL/GenBank/DDBJ databases">
        <title>T2T genomes of carrot and Alternaria dauci and their utility for understanding host-pathogen interaction during carrot leaf blight disease.</title>
        <authorList>
            <person name="Liu W."/>
            <person name="Xu S."/>
            <person name="Ou C."/>
            <person name="Liu X."/>
            <person name="Zhuang F."/>
            <person name="Deng X.W."/>
        </authorList>
    </citation>
    <scope>NUCLEOTIDE SEQUENCE [LARGE SCALE GENOMIC DNA]</scope>
    <source>
        <strain evidence="4 5">A2016</strain>
    </source>
</reference>
<name>A0ABR3ULQ5_9PLEO</name>
<keyword evidence="2" id="KW-0175">Coiled coil</keyword>
<dbReference type="Gene3D" id="3.40.50.1240">
    <property type="entry name" value="Phosphoglycerate mutase-like"/>
    <property type="match status" value="1"/>
</dbReference>
<dbReference type="Pfam" id="PF00328">
    <property type="entry name" value="His_Phos_2"/>
    <property type="match status" value="1"/>
</dbReference>
<dbReference type="SUPFAM" id="SSF53254">
    <property type="entry name" value="Phosphoglycerate mutase-like"/>
    <property type="match status" value="1"/>
</dbReference>